<dbReference type="SUPFAM" id="SSF56801">
    <property type="entry name" value="Acetyl-CoA synthetase-like"/>
    <property type="match status" value="1"/>
</dbReference>
<dbReference type="AlphaFoldDB" id="A0A136WFU5"/>
<dbReference type="STRING" id="36847.CLNEO_13970"/>
<gene>
    <name evidence="2" type="primary">tycA</name>
    <name evidence="2" type="ORF">CLNEO_13970</name>
</gene>
<dbReference type="Pfam" id="PF00501">
    <property type="entry name" value="AMP-binding"/>
    <property type="match status" value="1"/>
</dbReference>
<dbReference type="GO" id="GO:0044550">
    <property type="term" value="P:secondary metabolite biosynthetic process"/>
    <property type="evidence" value="ECO:0007669"/>
    <property type="project" value="TreeGrafter"/>
</dbReference>
<keyword evidence="3" id="KW-1185">Reference proteome</keyword>
<comment type="caution">
    <text evidence="2">The sequence shown here is derived from an EMBL/GenBank/DDBJ whole genome shotgun (WGS) entry which is preliminary data.</text>
</comment>
<dbReference type="InterPro" id="IPR000873">
    <property type="entry name" value="AMP-dep_synth/lig_dom"/>
</dbReference>
<name>A0A136WFU5_9FIRM</name>
<evidence type="ECO:0000313" key="3">
    <source>
        <dbReference type="Proteomes" id="UP000070539"/>
    </source>
</evidence>
<reference evidence="2 3" key="1">
    <citation type="submission" date="2016-01" db="EMBL/GenBank/DDBJ databases">
        <title>Genome sequence of Clostridium neopropionicum X4, DSM-3847.</title>
        <authorList>
            <person name="Poehlein A."/>
            <person name="Beck M.H."/>
            <person name="Bengelsdorf F.R."/>
            <person name="Daniel R."/>
            <person name="Duerre P."/>
        </authorList>
    </citation>
    <scope>NUCLEOTIDE SEQUENCE [LARGE SCALE GENOMIC DNA]</scope>
    <source>
        <strain evidence="2 3">DSM-3847</strain>
    </source>
</reference>
<dbReference type="PATRIC" id="fig|36847.3.peg.1621"/>
<sequence length="505" mass="57591">MIRNILEYLEATAGRIPEKTAFASKESVLSFQELMTLSKKIGTFLLRYGKRNAPIAVMMEKTPASVAAFLGCVYSGNFYTPIDSTMPKERILSIFETLQPQVLFIDEKSKKTAEYLEYKGEIIVLEEIFHTQVEETALLKVRKAAIDADPLYALFTSGSTGIPKGVVITHHSVINLTEWYTETFEISENEIIGNQAPFYFDSSIKDIYAVLKTGATMEIIPKQLFSFPIKLMEYIDEKKVNYIDWVPSAFCIVANSGTLEKIAPQSLKKIAFCGEIMPTKQYNMWRTKYPHALFANIYGPTEATVDCTYYIVNREFADDEPLPIGYPCRNTDIFILNGDHLAKEGEAGELCIRGRCLAPGYYKNPEKTDEAFIQNPLNPYYPEKIYKTGDVAKYNEHGEIVFLARKDHQIKHMGHRIELGEIETAVNSIDLVESGTCIYDGDNQKIILFYCGKEATQSYILKKLRDKVPKYMFPNVMILLDEMPQTLNGKIDRLRLKEYYVKKDD</sequence>
<dbReference type="GO" id="GO:0005737">
    <property type="term" value="C:cytoplasm"/>
    <property type="evidence" value="ECO:0007669"/>
    <property type="project" value="TreeGrafter"/>
</dbReference>
<dbReference type="InterPro" id="IPR010071">
    <property type="entry name" value="AA_adenyl_dom"/>
</dbReference>
<dbReference type="NCBIfam" id="TIGR01733">
    <property type="entry name" value="AA-adenyl-dom"/>
    <property type="match status" value="1"/>
</dbReference>
<dbReference type="PANTHER" id="PTHR45527">
    <property type="entry name" value="NONRIBOSOMAL PEPTIDE SYNTHETASE"/>
    <property type="match status" value="1"/>
</dbReference>
<feature type="domain" description="AMP-dependent synthetase/ligase" evidence="1">
    <location>
        <begin position="10"/>
        <end position="362"/>
    </location>
</feature>
<dbReference type="CDD" id="cd05930">
    <property type="entry name" value="A_NRPS"/>
    <property type="match status" value="1"/>
</dbReference>
<accession>A0A136WFU5</accession>
<evidence type="ECO:0000313" key="2">
    <source>
        <dbReference type="EMBL" id="KXL53426.1"/>
    </source>
</evidence>
<dbReference type="Proteomes" id="UP000070539">
    <property type="component" value="Unassembled WGS sequence"/>
</dbReference>
<protein>
    <submittedName>
        <fullName evidence="2">Tyrocidine synthase 1</fullName>
    </submittedName>
</protein>
<dbReference type="InterPro" id="IPR042099">
    <property type="entry name" value="ANL_N_sf"/>
</dbReference>
<proteinExistence type="predicted"/>
<evidence type="ECO:0000259" key="1">
    <source>
        <dbReference type="Pfam" id="PF00501"/>
    </source>
</evidence>
<dbReference type="RefSeq" id="WP_066086495.1">
    <property type="nucleotide sequence ID" value="NZ_LRVM01000003.1"/>
</dbReference>
<dbReference type="Gene3D" id="3.30.300.30">
    <property type="match status" value="1"/>
</dbReference>
<dbReference type="Gene3D" id="3.40.50.12780">
    <property type="entry name" value="N-terminal domain of ligase-like"/>
    <property type="match status" value="1"/>
</dbReference>
<dbReference type="EMBL" id="LRVM01000003">
    <property type="protein sequence ID" value="KXL53426.1"/>
    <property type="molecule type" value="Genomic_DNA"/>
</dbReference>
<dbReference type="GO" id="GO:0043041">
    <property type="term" value="P:amino acid activation for nonribosomal peptide biosynthetic process"/>
    <property type="evidence" value="ECO:0007669"/>
    <property type="project" value="TreeGrafter"/>
</dbReference>
<dbReference type="InterPro" id="IPR045851">
    <property type="entry name" value="AMP-bd_C_sf"/>
</dbReference>
<dbReference type="PANTHER" id="PTHR45527:SF1">
    <property type="entry name" value="FATTY ACID SYNTHASE"/>
    <property type="match status" value="1"/>
</dbReference>
<organism evidence="2 3">
    <name type="scientific">Anaerotignum neopropionicum</name>
    <dbReference type="NCBI Taxonomy" id="36847"/>
    <lineage>
        <taxon>Bacteria</taxon>
        <taxon>Bacillati</taxon>
        <taxon>Bacillota</taxon>
        <taxon>Clostridia</taxon>
        <taxon>Lachnospirales</taxon>
        <taxon>Anaerotignaceae</taxon>
        <taxon>Anaerotignum</taxon>
    </lineage>
</organism>
<dbReference type="GO" id="GO:0031177">
    <property type="term" value="F:phosphopantetheine binding"/>
    <property type="evidence" value="ECO:0007669"/>
    <property type="project" value="TreeGrafter"/>
</dbReference>